<protein>
    <submittedName>
        <fullName evidence="2">Uncharacterized protein</fullName>
    </submittedName>
</protein>
<dbReference type="Proteomes" id="UP001292094">
    <property type="component" value="Unassembled WGS sequence"/>
</dbReference>
<evidence type="ECO:0000313" key="2">
    <source>
        <dbReference type="EMBL" id="KAK4309126.1"/>
    </source>
</evidence>
<sequence length="92" mass="10395">MTNRQVHVVARLRFPLLWPRHLLSGKPASTLAPSPQCRGVGDKLSEPLTSASHPPCHSHTANRELGPIIVTKIDKCFFNNVLFLYRHWQQSS</sequence>
<feature type="region of interest" description="Disordered" evidence="1">
    <location>
        <begin position="25"/>
        <end position="57"/>
    </location>
</feature>
<dbReference type="EMBL" id="JAWZYT010001796">
    <property type="protein sequence ID" value="KAK4309126.1"/>
    <property type="molecule type" value="Genomic_DNA"/>
</dbReference>
<reference evidence="2" key="1">
    <citation type="submission" date="2023-11" db="EMBL/GenBank/DDBJ databases">
        <title>Genome assemblies of two species of porcelain crab, Petrolisthes cinctipes and Petrolisthes manimaculis (Anomura: Porcellanidae).</title>
        <authorList>
            <person name="Angst P."/>
        </authorList>
    </citation>
    <scope>NUCLEOTIDE SEQUENCE</scope>
    <source>
        <strain evidence="2">PB745_02</strain>
        <tissue evidence="2">Gill</tissue>
    </source>
</reference>
<accession>A0AAE1U5X4</accession>
<keyword evidence="3" id="KW-1185">Reference proteome</keyword>
<evidence type="ECO:0000256" key="1">
    <source>
        <dbReference type="SAM" id="MobiDB-lite"/>
    </source>
</evidence>
<dbReference type="AlphaFoldDB" id="A0AAE1U5X4"/>
<organism evidence="2 3">
    <name type="scientific">Petrolisthes manimaculis</name>
    <dbReference type="NCBI Taxonomy" id="1843537"/>
    <lineage>
        <taxon>Eukaryota</taxon>
        <taxon>Metazoa</taxon>
        <taxon>Ecdysozoa</taxon>
        <taxon>Arthropoda</taxon>
        <taxon>Crustacea</taxon>
        <taxon>Multicrustacea</taxon>
        <taxon>Malacostraca</taxon>
        <taxon>Eumalacostraca</taxon>
        <taxon>Eucarida</taxon>
        <taxon>Decapoda</taxon>
        <taxon>Pleocyemata</taxon>
        <taxon>Anomura</taxon>
        <taxon>Galatheoidea</taxon>
        <taxon>Porcellanidae</taxon>
        <taxon>Petrolisthes</taxon>
    </lineage>
</organism>
<evidence type="ECO:0000313" key="3">
    <source>
        <dbReference type="Proteomes" id="UP001292094"/>
    </source>
</evidence>
<gene>
    <name evidence="2" type="ORF">Pmani_019231</name>
</gene>
<name>A0AAE1U5X4_9EUCA</name>
<proteinExistence type="predicted"/>
<comment type="caution">
    <text evidence="2">The sequence shown here is derived from an EMBL/GenBank/DDBJ whole genome shotgun (WGS) entry which is preliminary data.</text>
</comment>